<organism evidence="1 2">
    <name type="scientific">Camellia lanceoleosa</name>
    <dbReference type="NCBI Taxonomy" id="1840588"/>
    <lineage>
        <taxon>Eukaryota</taxon>
        <taxon>Viridiplantae</taxon>
        <taxon>Streptophyta</taxon>
        <taxon>Embryophyta</taxon>
        <taxon>Tracheophyta</taxon>
        <taxon>Spermatophyta</taxon>
        <taxon>Magnoliopsida</taxon>
        <taxon>eudicotyledons</taxon>
        <taxon>Gunneridae</taxon>
        <taxon>Pentapetalae</taxon>
        <taxon>asterids</taxon>
        <taxon>Ericales</taxon>
        <taxon>Theaceae</taxon>
        <taxon>Camellia</taxon>
    </lineage>
</organism>
<protein>
    <submittedName>
        <fullName evidence="1">Cytochrome P450 81E8</fullName>
    </submittedName>
</protein>
<sequence length="224" mass="25273">MVCFCSSDLVLTLSSLDTIGDTVDELEETRKFKEMVSETFELGWATNIGDFVPVLKWVGHNGFEKRLKGFQQKKNGFMQDLIEENWRMMSDSASEWRSKTMIDVLLSLQQNEPQYYKDEIIRGLMLTMLSAGTDTSAGTMKDRRDGVLRMMPFGYGRRGCPGEGLAMRVVGLALGSLIQCFEWERVGKEMVDMSEGVGLTISRALPSLARCRPRSSMLKLLSQL</sequence>
<accession>A0ACC0GRN4</accession>
<proteinExistence type="predicted"/>
<reference evidence="1 2" key="1">
    <citation type="journal article" date="2022" name="Plant J.">
        <title>Chromosome-level genome of Camellia lanceoleosa provides a valuable resource for understanding genome evolution and self-incompatibility.</title>
        <authorList>
            <person name="Gong W."/>
            <person name="Xiao S."/>
            <person name="Wang L."/>
            <person name="Liao Z."/>
            <person name="Chang Y."/>
            <person name="Mo W."/>
            <person name="Hu G."/>
            <person name="Li W."/>
            <person name="Zhao G."/>
            <person name="Zhu H."/>
            <person name="Hu X."/>
            <person name="Ji K."/>
            <person name="Xiang X."/>
            <person name="Song Q."/>
            <person name="Yuan D."/>
            <person name="Jin S."/>
            <person name="Zhang L."/>
        </authorList>
    </citation>
    <scope>NUCLEOTIDE SEQUENCE [LARGE SCALE GENOMIC DNA]</scope>
    <source>
        <strain evidence="1">SQ_2022a</strain>
    </source>
</reference>
<keyword evidence="2" id="KW-1185">Reference proteome</keyword>
<comment type="caution">
    <text evidence="1">The sequence shown here is derived from an EMBL/GenBank/DDBJ whole genome shotgun (WGS) entry which is preliminary data.</text>
</comment>
<dbReference type="EMBL" id="CM045766">
    <property type="protein sequence ID" value="KAI8003689.1"/>
    <property type="molecule type" value="Genomic_DNA"/>
</dbReference>
<gene>
    <name evidence="1" type="ORF">LOK49_LG08G00709</name>
</gene>
<dbReference type="Proteomes" id="UP001060215">
    <property type="component" value="Chromosome 9"/>
</dbReference>
<name>A0ACC0GRN4_9ERIC</name>
<evidence type="ECO:0000313" key="1">
    <source>
        <dbReference type="EMBL" id="KAI8003689.1"/>
    </source>
</evidence>
<evidence type="ECO:0000313" key="2">
    <source>
        <dbReference type="Proteomes" id="UP001060215"/>
    </source>
</evidence>